<dbReference type="Gene3D" id="3.40.50.2300">
    <property type="match status" value="2"/>
</dbReference>
<comment type="similarity">
    <text evidence="1">Belongs to the leucine-binding protein family.</text>
</comment>
<dbReference type="CDD" id="cd06336">
    <property type="entry name" value="PBP1_ABC_ligand_binding-like"/>
    <property type="match status" value="1"/>
</dbReference>
<dbReference type="PANTHER" id="PTHR30483">
    <property type="entry name" value="LEUCINE-SPECIFIC-BINDING PROTEIN"/>
    <property type="match status" value="1"/>
</dbReference>
<dbReference type="EMBL" id="CP038151">
    <property type="protein sequence ID" value="QBR02748.1"/>
    <property type="molecule type" value="Genomic_DNA"/>
</dbReference>
<protein>
    <submittedName>
        <fullName evidence="5">Ethanolamine utilization protein EutJ</fullName>
    </submittedName>
</protein>
<feature type="chain" id="PRO_5020857318" evidence="3">
    <location>
        <begin position="23"/>
        <end position="388"/>
    </location>
</feature>
<evidence type="ECO:0000313" key="6">
    <source>
        <dbReference type="Proteomes" id="UP000295727"/>
    </source>
</evidence>
<dbReference type="Pfam" id="PF13458">
    <property type="entry name" value="Peripla_BP_6"/>
    <property type="match status" value="1"/>
</dbReference>
<sequence length="388" mass="40570">MTIRKLPLALAVSLVFAAPAMAQETAVHIGYSGPLSGGAAKYGQEVLEGMQMAVAEINQAGLVVGGKKVKLDVVALDDQYNPSETAINVRRLVQEDNAPVVLVPHSGGCYAVQTINQQLKVLLLGYTSVPQLAARGNPLTIRIPPEFTSYTPAFVKYEMSKYGKEVAIASTDTDYGKAWTAAFKPAWQAAGGTIVADSPLSYNRATDFYSGVSRVLAAKPKVIFVGGPSEPTGLIIRQARELGFKGGFAVMDQAKLDEVAKIAGGYGALEGSIGVMPVGDDPSPDAKAFVARFAKTHGGRMPTQEASLNYTAVWATAQAMKLAGTTTDAAAIRKVFDQAVKSQPPQNNPNTLSGVDARGGMTMGRPVVAVVEGGSIKSLPDTALAAAK</sequence>
<dbReference type="Proteomes" id="UP000295727">
    <property type="component" value="Chromosome 4"/>
</dbReference>
<keyword evidence="2 3" id="KW-0732">Signal</keyword>
<dbReference type="RefSeq" id="WP_134758267.1">
    <property type="nucleotide sequence ID" value="NZ_CP038151.1"/>
</dbReference>
<dbReference type="InterPro" id="IPR028082">
    <property type="entry name" value="Peripla_BP_I"/>
</dbReference>
<name>A0A4P7D422_9BURK</name>
<dbReference type="PANTHER" id="PTHR30483:SF6">
    <property type="entry name" value="PERIPLASMIC BINDING PROTEIN OF ABC TRANSPORTER FOR NATURAL AMINO ACIDS"/>
    <property type="match status" value="1"/>
</dbReference>
<organism evidence="5 6">
    <name type="scientific">Paraburkholderia pallida</name>
    <dbReference type="NCBI Taxonomy" id="2547399"/>
    <lineage>
        <taxon>Bacteria</taxon>
        <taxon>Pseudomonadati</taxon>
        <taxon>Pseudomonadota</taxon>
        <taxon>Betaproteobacteria</taxon>
        <taxon>Burkholderiales</taxon>
        <taxon>Burkholderiaceae</taxon>
        <taxon>Paraburkholderia</taxon>
    </lineage>
</organism>
<evidence type="ECO:0000256" key="3">
    <source>
        <dbReference type="SAM" id="SignalP"/>
    </source>
</evidence>
<accession>A0A4P7D422</accession>
<gene>
    <name evidence="5" type="ORF">E1956_36665</name>
</gene>
<evidence type="ECO:0000259" key="4">
    <source>
        <dbReference type="Pfam" id="PF13458"/>
    </source>
</evidence>
<feature type="signal peptide" evidence="3">
    <location>
        <begin position="1"/>
        <end position="22"/>
    </location>
</feature>
<evidence type="ECO:0000256" key="2">
    <source>
        <dbReference type="ARBA" id="ARBA00022729"/>
    </source>
</evidence>
<evidence type="ECO:0000256" key="1">
    <source>
        <dbReference type="ARBA" id="ARBA00010062"/>
    </source>
</evidence>
<dbReference type="OrthoDB" id="5289062at2"/>
<dbReference type="InterPro" id="IPR028081">
    <property type="entry name" value="Leu-bd"/>
</dbReference>
<reference evidence="5 6" key="1">
    <citation type="submission" date="2019-03" db="EMBL/GenBank/DDBJ databases">
        <title>Paraburkholderia sp. 7MH5, isolated from subtropical forest soil.</title>
        <authorList>
            <person name="Gao Z.-H."/>
            <person name="Qiu L.-H."/>
        </authorList>
    </citation>
    <scope>NUCLEOTIDE SEQUENCE [LARGE SCALE GENOMIC DNA]</scope>
    <source>
        <strain evidence="5 6">7MH5</strain>
    </source>
</reference>
<dbReference type="SUPFAM" id="SSF53822">
    <property type="entry name" value="Periplasmic binding protein-like I"/>
    <property type="match status" value="1"/>
</dbReference>
<evidence type="ECO:0000313" key="5">
    <source>
        <dbReference type="EMBL" id="QBR02748.1"/>
    </source>
</evidence>
<dbReference type="InterPro" id="IPR051010">
    <property type="entry name" value="BCAA_transport"/>
</dbReference>
<proteinExistence type="inferred from homology"/>
<feature type="domain" description="Leucine-binding protein" evidence="4">
    <location>
        <begin position="27"/>
        <end position="336"/>
    </location>
</feature>
<keyword evidence="6" id="KW-1185">Reference proteome</keyword>
<dbReference type="KEGG" id="ppai:E1956_36665"/>
<dbReference type="AlphaFoldDB" id="A0A4P7D422"/>